<sequence>MPMTRKSAAVTVGAVALASLGIYAAAQDDDNDYAGVCVDQATQTRISDDRCDDHHSAGFHGGHGWYFVPRGVAAPAIGSRISGGSFAAPPSSRSWGTGFRSEGGVVTRGGFSGHGFSVGG</sequence>
<keyword evidence="3" id="KW-1185">Reference proteome</keyword>
<evidence type="ECO:0000313" key="2">
    <source>
        <dbReference type="EMBL" id="GAA1969385.1"/>
    </source>
</evidence>
<gene>
    <name evidence="2" type="ORF">GCM10009817_06670</name>
</gene>
<evidence type="ECO:0000313" key="3">
    <source>
        <dbReference type="Proteomes" id="UP001500013"/>
    </source>
</evidence>
<accession>A0ABP5CW22</accession>
<keyword evidence="1" id="KW-0732">Signal</keyword>
<organism evidence="2 3">
    <name type="scientific">Terrabacter lapilli</name>
    <dbReference type="NCBI Taxonomy" id="436231"/>
    <lineage>
        <taxon>Bacteria</taxon>
        <taxon>Bacillati</taxon>
        <taxon>Actinomycetota</taxon>
        <taxon>Actinomycetes</taxon>
        <taxon>Micrococcales</taxon>
        <taxon>Intrasporangiaceae</taxon>
        <taxon>Terrabacter</taxon>
    </lineage>
</organism>
<name>A0ABP5CW22_9MICO</name>
<evidence type="ECO:0000256" key="1">
    <source>
        <dbReference type="SAM" id="SignalP"/>
    </source>
</evidence>
<dbReference type="Proteomes" id="UP001500013">
    <property type="component" value="Unassembled WGS sequence"/>
</dbReference>
<feature type="chain" id="PRO_5046177989" evidence="1">
    <location>
        <begin position="25"/>
        <end position="120"/>
    </location>
</feature>
<feature type="signal peptide" evidence="1">
    <location>
        <begin position="1"/>
        <end position="24"/>
    </location>
</feature>
<proteinExistence type="predicted"/>
<dbReference type="EMBL" id="BAAAPU010000003">
    <property type="protein sequence ID" value="GAA1969385.1"/>
    <property type="molecule type" value="Genomic_DNA"/>
</dbReference>
<reference evidence="3" key="1">
    <citation type="journal article" date="2019" name="Int. J. Syst. Evol. Microbiol.">
        <title>The Global Catalogue of Microorganisms (GCM) 10K type strain sequencing project: providing services to taxonomists for standard genome sequencing and annotation.</title>
        <authorList>
            <consortium name="The Broad Institute Genomics Platform"/>
            <consortium name="The Broad Institute Genome Sequencing Center for Infectious Disease"/>
            <person name="Wu L."/>
            <person name="Ma J."/>
        </authorList>
    </citation>
    <scope>NUCLEOTIDE SEQUENCE [LARGE SCALE GENOMIC DNA]</scope>
    <source>
        <strain evidence="3">JCM 15628</strain>
    </source>
</reference>
<protein>
    <submittedName>
        <fullName evidence="2">Uncharacterized protein</fullName>
    </submittedName>
</protein>
<comment type="caution">
    <text evidence="2">The sequence shown here is derived from an EMBL/GenBank/DDBJ whole genome shotgun (WGS) entry which is preliminary data.</text>
</comment>